<organism evidence="2 3">
    <name type="scientific">Globodera rostochiensis</name>
    <name type="common">Golden nematode worm</name>
    <name type="synonym">Heterodera rostochiensis</name>
    <dbReference type="NCBI Taxonomy" id="31243"/>
    <lineage>
        <taxon>Eukaryota</taxon>
        <taxon>Metazoa</taxon>
        <taxon>Ecdysozoa</taxon>
        <taxon>Nematoda</taxon>
        <taxon>Chromadorea</taxon>
        <taxon>Rhabditida</taxon>
        <taxon>Tylenchina</taxon>
        <taxon>Tylenchomorpha</taxon>
        <taxon>Tylenchoidea</taxon>
        <taxon>Heteroderidae</taxon>
        <taxon>Heteroderinae</taxon>
        <taxon>Globodera</taxon>
    </lineage>
</organism>
<dbReference type="SUPFAM" id="SSF48371">
    <property type="entry name" value="ARM repeat"/>
    <property type="match status" value="1"/>
</dbReference>
<feature type="region of interest" description="Disordered" evidence="1">
    <location>
        <begin position="1"/>
        <end position="21"/>
    </location>
</feature>
<dbReference type="InterPro" id="IPR011989">
    <property type="entry name" value="ARM-like"/>
</dbReference>
<dbReference type="AlphaFoldDB" id="A0A914HBQ0"/>
<sequence length="754" mass="83720">MSQSPLCSFPTSAAGNKSVRPAYTSPEIGVVRSSPAGKMGQSPHNAFPSTSTATTNPLFAAQLMSPPSIQAMANTIFSQNPFLNPTFNPLAAFASPPDIARVQQWFQQNGCSPYTTSPTPSTTPSLISNLSGLSIFSADSSFTLNSQQLNSKFVSEPLDPKKDTQKFLTCFLEAVKNSDQEVFGQLLKTLKFFATGIAKRKISTEFDQKDFRELIKILIERLTLLNDQRSLNAILDILDILINQKQFELAILERKAPVLPVFVGLLQRIVPLALDGNEQQRHALQCALVVIHRCLALVKDKSGARTEPFFNVILTILRMEGKSTLKFVSLGILRCLIYGAEKWKQFVFDRQVIKLVLNVVDKTANRKMFGQSLRFFNTLLDSRDVRFAEEFVKFAGINVLMEKMASVANCSEEDFMKPLNCLKLVSDASAISTQNLSVAINFSIRGTFPTRESKPIVYMSNISNALTFLRNAIVLNKQARDYLASMDEGRAVQHFADLSRQCMCEMNAGELATDKDKIIRLKRSILDDSLVILTAMCKEMSADGTLSVGQKTVAKIIANNETIMFIYQAILRMDTASVFDLQKTVLLGLNRITKAGALPGVFAPGPHLSETLLNFLFLRFDSTDVGKSNLMKICAEVLLRLVVAVDGQNLAVIVSSMSHGAFRPFELLHSITNGGNLDSDLYLTMLKIIKELCKQSVLKSQWSSVDNVHFLSSNSAISNNNEIVRLCDEVLEMLQMGEDQFQDYSFCDIFRLNE</sequence>
<keyword evidence="2" id="KW-1185">Reference proteome</keyword>
<dbReference type="WBParaSite" id="Gr19_v10_g1560.t1">
    <property type="protein sequence ID" value="Gr19_v10_g1560.t1"/>
    <property type="gene ID" value="Gr19_v10_g1560"/>
</dbReference>
<evidence type="ECO:0000313" key="2">
    <source>
        <dbReference type="Proteomes" id="UP000887572"/>
    </source>
</evidence>
<dbReference type="Gene3D" id="1.25.10.10">
    <property type="entry name" value="Leucine-rich Repeat Variant"/>
    <property type="match status" value="1"/>
</dbReference>
<dbReference type="InterPro" id="IPR016024">
    <property type="entry name" value="ARM-type_fold"/>
</dbReference>
<proteinExistence type="predicted"/>
<feature type="compositionally biased region" description="Polar residues" evidence="1">
    <location>
        <begin position="1"/>
        <end position="15"/>
    </location>
</feature>
<accession>A0A914HBQ0</accession>
<evidence type="ECO:0000256" key="1">
    <source>
        <dbReference type="SAM" id="MobiDB-lite"/>
    </source>
</evidence>
<evidence type="ECO:0000313" key="3">
    <source>
        <dbReference type="WBParaSite" id="Gr19_v10_g1560.t1"/>
    </source>
</evidence>
<protein>
    <submittedName>
        <fullName evidence="3">Uncharacterized protein</fullName>
    </submittedName>
</protein>
<reference evidence="3" key="1">
    <citation type="submission" date="2022-11" db="UniProtKB">
        <authorList>
            <consortium name="WormBaseParasite"/>
        </authorList>
    </citation>
    <scope>IDENTIFICATION</scope>
</reference>
<name>A0A914HBQ0_GLORO</name>
<dbReference type="Proteomes" id="UP000887572">
    <property type="component" value="Unplaced"/>
</dbReference>